<dbReference type="Pfam" id="PF07519">
    <property type="entry name" value="Tannase"/>
    <property type="match status" value="1"/>
</dbReference>
<evidence type="ECO:0000256" key="1">
    <source>
        <dbReference type="ARBA" id="ARBA00006249"/>
    </source>
</evidence>
<keyword evidence="5 10" id="KW-0378">Hydrolase</keyword>
<dbReference type="GO" id="GO:0052689">
    <property type="term" value="F:carboxylic ester hydrolase activity"/>
    <property type="evidence" value="ECO:0007669"/>
    <property type="project" value="UniProtKB-KW"/>
</dbReference>
<organism evidence="10 11">
    <name type="scientific">Paraburkholderia humisilvae</name>
    <dbReference type="NCBI Taxonomy" id="627669"/>
    <lineage>
        <taxon>Bacteria</taxon>
        <taxon>Pseudomonadati</taxon>
        <taxon>Pseudomonadota</taxon>
        <taxon>Betaproteobacteria</taxon>
        <taxon>Burkholderiales</taxon>
        <taxon>Burkholderiaceae</taxon>
        <taxon>Paraburkholderia</taxon>
    </lineage>
</organism>
<evidence type="ECO:0000256" key="6">
    <source>
        <dbReference type="ARBA" id="ARBA00022837"/>
    </source>
</evidence>
<accession>A0A6J5DFN4</accession>
<dbReference type="EMBL" id="CADIKH010000007">
    <property type="protein sequence ID" value="CAB3752998.1"/>
    <property type="molecule type" value="Genomic_DNA"/>
</dbReference>
<evidence type="ECO:0000256" key="3">
    <source>
        <dbReference type="ARBA" id="ARBA00022723"/>
    </source>
</evidence>
<feature type="chain" id="PRO_5026961595" evidence="9">
    <location>
        <begin position="28"/>
        <end position="594"/>
    </location>
</feature>
<keyword evidence="2" id="KW-0719">Serine esterase</keyword>
<dbReference type="PANTHER" id="PTHR33938:SF15">
    <property type="entry name" value="FERULOYL ESTERASE B-RELATED"/>
    <property type="match status" value="1"/>
</dbReference>
<evidence type="ECO:0000256" key="9">
    <source>
        <dbReference type="SAM" id="SignalP"/>
    </source>
</evidence>
<dbReference type="InterPro" id="IPR011118">
    <property type="entry name" value="Tannase/feruloyl_esterase"/>
</dbReference>
<keyword evidence="7" id="KW-1015">Disulfide bond</keyword>
<feature type="region of interest" description="Disordered" evidence="8">
    <location>
        <begin position="328"/>
        <end position="351"/>
    </location>
</feature>
<feature type="signal peptide" evidence="9">
    <location>
        <begin position="1"/>
        <end position="27"/>
    </location>
</feature>
<dbReference type="InterPro" id="IPR029058">
    <property type="entry name" value="AB_hydrolase_fold"/>
</dbReference>
<evidence type="ECO:0000313" key="10">
    <source>
        <dbReference type="EMBL" id="CAB3752998.1"/>
    </source>
</evidence>
<proteinExistence type="inferred from homology"/>
<keyword evidence="11" id="KW-1185">Reference proteome</keyword>
<evidence type="ECO:0000256" key="4">
    <source>
        <dbReference type="ARBA" id="ARBA00022729"/>
    </source>
</evidence>
<dbReference type="GO" id="GO:0046872">
    <property type="term" value="F:metal ion binding"/>
    <property type="evidence" value="ECO:0007669"/>
    <property type="project" value="UniProtKB-KW"/>
</dbReference>
<keyword evidence="6" id="KW-0106">Calcium</keyword>
<name>A0A6J5DFN4_9BURK</name>
<evidence type="ECO:0000313" key="11">
    <source>
        <dbReference type="Proteomes" id="UP000494363"/>
    </source>
</evidence>
<sequence length="594" mass="63491">MTRVRPALFRAACALARAGALLLVVVAGIEGCAARQAAAEKAERPAADQAAIQAYDATSLRCAELTGVMLPPKTIALPTHGVRIDSAALIPASAAGNEAGDYCRITGSIKAMKTGTPDIRFDLNLPQNWNGRALQLGGGGYNGVVVSGLGTMPFSPEHAPLAQGYATFGDDSGHVGNSSMAAFGLNDEAVINFGYAHLKKTHDAAVALITRAYGRQPDKMYFAGGSTGGREGYTVMQRFPDDYDGVIADSPALNFTGVRLIGVKIGEAEYRTPGGYVPPTLLERVYQRTLAICDKLDGAADGIVSDVPACRKREAEVIDALRCPRHAKPGRHANAHAEREDASNAAHGSAHDDECLTDKQLATLFLLRDGLTLPYQLAWNVGGYHGYNVFEGTRLTGGLGLGREPHRELAPTFATNGYLFTQGDGYLRYFVAQDASFDSLGFDVLHPGRYESQLVELSETIGAMNPDLSRYIARGGKLITLQGLADEVISPNQTIAYRDALVARYGQARVDSFMRLYMVPGYQHGSGVFVPSVDLLGALDNWVTHGVSPETLTATDIAAATNGRTRPLCRYPLFPRYVGKGDMNRASSFVCAQP</sequence>
<keyword evidence="4 9" id="KW-0732">Signal</keyword>
<protein>
    <submittedName>
        <fullName evidence="10">Mono(2-hydroxyethyl) terephthalate hydrolase</fullName>
        <ecNumber evidence="10">3.1.1.102</ecNumber>
    </submittedName>
</protein>
<comment type="similarity">
    <text evidence="1">Belongs to the tannase family.</text>
</comment>
<dbReference type="AlphaFoldDB" id="A0A6J5DFN4"/>
<dbReference type="Proteomes" id="UP000494363">
    <property type="component" value="Unassembled WGS sequence"/>
</dbReference>
<dbReference type="SUPFAM" id="SSF53474">
    <property type="entry name" value="alpha/beta-Hydrolases"/>
    <property type="match status" value="1"/>
</dbReference>
<evidence type="ECO:0000256" key="2">
    <source>
        <dbReference type="ARBA" id="ARBA00022487"/>
    </source>
</evidence>
<evidence type="ECO:0000256" key="5">
    <source>
        <dbReference type="ARBA" id="ARBA00022801"/>
    </source>
</evidence>
<dbReference type="Gene3D" id="3.40.50.1820">
    <property type="entry name" value="alpha/beta hydrolase"/>
    <property type="match status" value="1"/>
</dbReference>
<gene>
    <name evidence="10" type="ORF">LMG29542_01940</name>
</gene>
<dbReference type="EC" id="3.1.1.102" evidence="10"/>
<reference evidence="10 11" key="1">
    <citation type="submission" date="2020-04" db="EMBL/GenBank/DDBJ databases">
        <authorList>
            <person name="De Canck E."/>
        </authorList>
    </citation>
    <scope>NUCLEOTIDE SEQUENCE [LARGE SCALE GENOMIC DNA]</scope>
    <source>
        <strain evidence="10 11">LMG 29542</strain>
    </source>
</reference>
<evidence type="ECO:0000256" key="8">
    <source>
        <dbReference type="SAM" id="MobiDB-lite"/>
    </source>
</evidence>
<evidence type="ECO:0000256" key="7">
    <source>
        <dbReference type="ARBA" id="ARBA00023157"/>
    </source>
</evidence>
<keyword evidence="3" id="KW-0479">Metal-binding</keyword>
<dbReference type="PANTHER" id="PTHR33938">
    <property type="entry name" value="FERULOYL ESTERASE B-RELATED"/>
    <property type="match status" value="1"/>
</dbReference>